<dbReference type="AlphaFoldDB" id="A0A9P5Z5C8"/>
<evidence type="ECO:0000313" key="2">
    <source>
        <dbReference type="EMBL" id="KAF9480344.1"/>
    </source>
</evidence>
<comment type="caution">
    <text evidence="2">The sequence shown here is derived from an EMBL/GenBank/DDBJ whole genome shotgun (WGS) entry which is preliminary data.</text>
</comment>
<reference evidence="2" key="1">
    <citation type="submission" date="2020-11" db="EMBL/GenBank/DDBJ databases">
        <authorList>
            <consortium name="DOE Joint Genome Institute"/>
            <person name="Ahrendt S."/>
            <person name="Riley R."/>
            <person name="Andreopoulos W."/>
            <person name="Labutti K."/>
            <person name="Pangilinan J."/>
            <person name="Ruiz-Duenas F.J."/>
            <person name="Barrasa J.M."/>
            <person name="Sanchez-Garcia M."/>
            <person name="Camarero S."/>
            <person name="Miyauchi S."/>
            <person name="Serrano A."/>
            <person name="Linde D."/>
            <person name="Babiker R."/>
            <person name="Drula E."/>
            <person name="Ayuso-Fernandez I."/>
            <person name="Pacheco R."/>
            <person name="Padilla G."/>
            <person name="Ferreira P."/>
            <person name="Barriuso J."/>
            <person name="Kellner H."/>
            <person name="Castanera R."/>
            <person name="Alfaro M."/>
            <person name="Ramirez L."/>
            <person name="Pisabarro A.G."/>
            <person name="Kuo A."/>
            <person name="Tritt A."/>
            <person name="Lipzen A."/>
            <person name="He G."/>
            <person name="Yan M."/>
            <person name="Ng V."/>
            <person name="Cullen D."/>
            <person name="Martin F."/>
            <person name="Rosso M.-N."/>
            <person name="Henrissat B."/>
            <person name="Hibbett D."/>
            <person name="Martinez A.T."/>
            <person name="Grigoriev I.V."/>
        </authorList>
    </citation>
    <scope>NUCLEOTIDE SEQUENCE</scope>
    <source>
        <strain evidence="2">CIRM-BRFM 674</strain>
    </source>
</reference>
<accession>A0A9P5Z5C8</accession>
<keyword evidence="3" id="KW-1185">Reference proteome</keyword>
<sequence length="204" mass="22834">MPRKADKFPFSRNFTGRNFGITRWKKERAQAHLDKPLFNELDPSRTRAKWQEAIMRFYGNHFNNHIKNDKPTIPVTTEEVSEGGIDPKNRKIALPLLSAGIPPKTLFSLERDEEISALAKVSHSGAPRDGKSTIGKRKRASKSDASVAVEKSTSLWRGGRERQVPPSGPTLVADPSRPPVKHSKSKWGPRWVEVPESPQAQAVI</sequence>
<gene>
    <name evidence="2" type="ORF">BDN70DRAFT_931810</name>
</gene>
<protein>
    <submittedName>
        <fullName evidence="2">Uncharacterized protein</fullName>
    </submittedName>
</protein>
<evidence type="ECO:0000256" key="1">
    <source>
        <dbReference type="SAM" id="MobiDB-lite"/>
    </source>
</evidence>
<organism evidence="2 3">
    <name type="scientific">Pholiota conissans</name>
    <dbReference type="NCBI Taxonomy" id="109636"/>
    <lineage>
        <taxon>Eukaryota</taxon>
        <taxon>Fungi</taxon>
        <taxon>Dikarya</taxon>
        <taxon>Basidiomycota</taxon>
        <taxon>Agaricomycotina</taxon>
        <taxon>Agaricomycetes</taxon>
        <taxon>Agaricomycetidae</taxon>
        <taxon>Agaricales</taxon>
        <taxon>Agaricineae</taxon>
        <taxon>Strophariaceae</taxon>
        <taxon>Pholiota</taxon>
    </lineage>
</organism>
<name>A0A9P5Z5C8_9AGAR</name>
<dbReference type="OrthoDB" id="3063186at2759"/>
<dbReference type="Proteomes" id="UP000807469">
    <property type="component" value="Unassembled WGS sequence"/>
</dbReference>
<dbReference type="EMBL" id="MU155196">
    <property type="protein sequence ID" value="KAF9480344.1"/>
    <property type="molecule type" value="Genomic_DNA"/>
</dbReference>
<proteinExistence type="predicted"/>
<feature type="region of interest" description="Disordered" evidence="1">
    <location>
        <begin position="122"/>
        <end position="204"/>
    </location>
</feature>
<evidence type="ECO:0000313" key="3">
    <source>
        <dbReference type="Proteomes" id="UP000807469"/>
    </source>
</evidence>